<evidence type="ECO:0000256" key="5">
    <source>
        <dbReference type="ARBA" id="ARBA00022801"/>
    </source>
</evidence>
<dbReference type="PANTHER" id="PTHR20854">
    <property type="entry name" value="INOSITOL MONOPHOSPHATASE"/>
    <property type="match status" value="1"/>
</dbReference>
<comment type="cofactor">
    <cofactor evidence="2 7">
        <name>Mg(2+)</name>
        <dbReference type="ChEBI" id="CHEBI:18420"/>
    </cofactor>
</comment>
<organism evidence="8 9">
    <name type="scientific">Chelatococcus albus</name>
    <dbReference type="NCBI Taxonomy" id="3047466"/>
    <lineage>
        <taxon>Bacteria</taxon>
        <taxon>Pseudomonadati</taxon>
        <taxon>Pseudomonadota</taxon>
        <taxon>Alphaproteobacteria</taxon>
        <taxon>Hyphomicrobiales</taxon>
        <taxon>Chelatococcaceae</taxon>
        <taxon>Chelatococcus</taxon>
    </lineage>
</organism>
<keyword evidence="9" id="KW-1185">Reference proteome</keyword>
<keyword evidence="4 7" id="KW-0479">Metal-binding</keyword>
<dbReference type="EC" id="3.1.3.25" evidence="7"/>
<dbReference type="Proteomes" id="UP001321492">
    <property type="component" value="Unassembled WGS sequence"/>
</dbReference>
<comment type="similarity">
    <text evidence="3 7">Belongs to the inositol monophosphatase superfamily.</text>
</comment>
<dbReference type="InterPro" id="IPR020583">
    <property type="entry name" value="Inositol_monoP_metal-BS"/>
</dbReference>
<dbReference type="EMBL" id="JASJEV010000011">
    <property type="protein sequence ID" value="MDJ1159657.1"/>
    <property type="molecule type" value="Genomic_DNA"/>
</dbReference>
<dbReference type="PRINTS" id="PR00377">
    <property type="entry name" value="IMPHPHTASES"/>
</dbReference>
<dbReference type="Gene3D" id="3.30.540.10">
    <property type="entry name" value="Fructose-1,6-Bisphosphatase, subunit A, domain 1"/>
    <property type="match status" value="1"/>
</dbReference>
<evidence type="ECO:0000313" key="9">
    <source>
        <dbReference type="Proteomes" id="UP001321492"/>
    </source>
</evidence>
<dbReference type="Pfam" id="PF00459">
    <property type="entry name" value="Inositol_P"/>
    <property type="match status" value="1"/>
</dbReference>
<keyword evidence="6 7" id="KW-0460">Magnesium</keyword>
<dbReference type="RefSeq" id="WP_283741656.1">
    <property type="nucleotide sequence ID" value="NZ_JASJEV010000011.1"/>
</dbReference>
<proteinExistence type="inferred from homology"/>
<comment type="catalytic activity">
    <reaction evidence="1 7">
        <text>a myo-inositol phosphate + H2O = myo-inositol + phosphate</text>
        <dbReference type="Rhea" id="RHEA:24056"/>
        <dbReference type="ChEBI" id="CHEBI:15377"/>
        <dbReference type="ChEBI" id="CHEBI:17268"/>
        <dbReference type="ChEBI" id="CHEBI:43474"/>
        <dbReference type="ChEBI" id="CHEBI:84139"/>
        <dbReference type="EC" id="3.1.3.25"/>
    </reaction>
</comment>
<name>A0ABT7AJV3_9HYPH</name>
<comment type="caution">
    <text evidence="8">The sequence shown here is derived from an EMBL/GenBank/DDBJ whole genome shotgun (WGS) entry which is preliminary data.</text>
</comment>
<evidence type="ECO:0000313" key="8">
    <source>
        <dbReference type="EMBL" id="MDJ1159657.1"/>
    </source>
</evidence>
<evidence type="ECO:0000256" key="7">
    <source>
        <dbReference type="RuleBase" id="RU364068"/>
    </source>
</evidence>
<accession>A0ABT7AJV3</accession>
<evidence type="ECO:0000256" key="3">
    <source>
        <dbReference type="ARBA" id="ARBA00009759"/>
    </source>
</evidence>
<evidence type="ECO:0000256" key="2">
    <source>
        <dbReference type="ARBA" id="ARBA00001946"/>
    </source>
</evidence>
<reference evidence="8 9" key="1">
    <citation type="submission" date="2023-05" db="EMBL/GenBank/DDBJ databases">
        <title>Chelatococcus sp. nov., a moderately thermophilic bacterium isolated from hot spring microbial mat.</title>
        <authorList>
            <person name="Hu C.-J."/>
            <person name="Li W.-J."/>
        </authorList>
    </citation>
    <scope>NUCLEOTIDE SEQUENCE [LARGE SCALE GENOMIC DNA]</scope>
    <source>
        <strain evidence="8 9">SYSU G07232</strain>
    </source>
</reference>
<evidence type="ECO:0000256" key="6">
    <source>
        <dbReference type="ARBA" id="ARBA00022842"/>
    </source>
</evidence>
<dbReference type="InterPro" id="IPR033942">
    <property type="entry name" value="IMPase"/>
</dbReference>
<keyword evidence="5 7" id="KW-0378">Hydrolase</keyword>
<dbReference type="CDD" id="cd01639">
    <property type="entry name" value="IMPase"/>
    <property type="match status" value="1"/>
</dbReference>
<dbReference type="SUPFAM" id="SSF56655">
    <property type="entry name" value="Carbohydrate phosphatase"/>
    <property type="match status" value="1"/>
</dbReference>
<dbReference type="InterPro" id="IPR000760">
    <property type="entry name" value="Inositol_monophosphatase-like"/>
</dbReference>
<dbReference type="GO" id="GO:0016787">
    <property type="term" value="F:hydrolase activity"/>
    <property type="evidence" value="ECO:0007669"/>
    <property type="project" value="UniProtKB-KW"/>
</dbReference>
<evidence type="ECO:0000256" key="1">
    <source>
        <dbReference type="ARBA" id="ARBA00001033"/>
    </source>
</evidence>
<evidence type="ECO:0000256" key="4">
    <source>
        <dbReference type="ARBA" id="ARBA00022723"/>
    </source>
</evidence>
<dbReference type="PROSITE" id="PS00629">
    <property type="entry name" value="IMP_1"/>
    <property type="match status" value="1"/>
</dbReference>
<sequence length="271" mass="28572">MTDIELQNRLLAACAIAREAGGMAQRNFRDRPPGKPLSLKGAHDYLTETDAEVERLIRARLAAAFPADSFFGEEAGGEFGRNVWVVDPIDGTSNFARGIPHYCISIAFVSDGRTEIGVIYAPVTDELYAARRGRGATRDGRAITVSGETNIAHATVELGWSTRLPSENYADALLRLKQAGASVRRAGSGALALAYVADGRVDAYCELHINSWDALAGLLLIEEAGGWANDFLSGDALRSGNPVLGCTPALKDVLVQATGISPGLSATAAAG</sequence>
<dbReference type="Gene3D" id="3.40.190.80">
    <property type="match status" value="1"/>
</dbReference>
<protein>
    <recommendedName>
        <fullName evidence="7">Inositol-1-monophosphatase</fullName>
        <ecNumber evidence="7">3.1.3.25</ecNumber>
    </recommendedName>
</protein>
<dbReference type="PANTHER" id="PTHR20854:SF4">
    <property type="entry name" value="INOSITOL-1-MONOPHOSPHATASE-RELATED"/>
    <property type="match status" value="1"/>
</dbReference>
<gene>
    <name evidence="8" type="ORF">QNA08_15645</name>
</gene>